<evidence type="ECO:0000256" key="5">
    <source>
        <dbReference type="ARBA" id="ARBA00023004"/>
    </source>
</evidence>
<dbReference type="PANTHER" id="PTHR46696:SF1">
    <property type="entry name" value="CYTOCHROME P450 YJIB-RELATED"/>
    <property type="match status" value="1"/>
</dbReference>
<dbReference type="GO" id="GO:0016705">
    <property type="term" value="F:oxidoreductase activity, acting on paired donors, with incorporation or reduction of molecular oxygen"/>
    <property type="evidence" value="ECO:0007669"/>
    <property type="project" value="InterPro"/>
</dbReference>
<dbReference type="PROSITE" id="PS00086">
    <property type="entry name" value="CYTOCHROME_P450"/>
    <property type="match status" value="1"/>
</dbReference>
<dbReference type="GO" id="GO:0020037">
    <property type="term" value="F:heme binding"/>
    <property type="evidence" value="ECO:0007669"/>
    <property type="project" value="InterPro"/>
</dbReference>
<accession>A0A285VJL4</accession>
<name>A0A285VJL4_9ACTN</name>
<protein>
    <recommendedName>
        <fullName evidence="10">Cytochrome P450</fullName>
    </recommendedName>
</protein>
<dbReference type="PANTHER" id="PTHR46696">
    <property type="entry name" value="P450, PUTATIVE (EUROFUNG)-RELATED"/>
    <property type="match status" value="1"/>
</dbReference>
<dbReference type="Pfam" id="PF00067">
    <property type="entry name" value="p450"/>
    <property type="match status" value="2"/>
</dbReference>
<dbReference type="AlphaFoldDB" id="A0A285VJL4"/>
<dbReference type="InterPro" id="IPR001128">
    <property type="entry name" value="Cyt_P450"/>
</dbReference>
<dbReference type="GO" id="GO:0005506">
    <property type="term" value="F:iron ion binding"/>
    <property type="evidence" value="ECO:0007669"/>
    <property type="project" value="InterPro"/>
</dbReference>
<evidence type="ECO:0008006" key="10">
    <source>
        <dbReference type="Google" id="ProtNLM"/>
    </source>
</evidence>
<keyword evidence="9" id="KW-1185">Reference proteome</keyword>
<comment type="similarity">
    <text evidence="1 7">Belongs to the cytochrome P450 family.</text>
</comment>
<gene>
    <name evidence="8" type="ORF">SAMN05660748_4427</name>
</gene>
<keyword evidence="4 7" id="KW-0560">Oxidoreductase</keyword>
<evidence type="ECO:0000256" key="3">
    <source>
        <dbReference type="ARBA" id="ARBA00022723"/>
    </source>
</evidence>
<evidence type="ECO:0000256" key="2">
    <source>
        <dbReference type="ARBA" id="ARBA00022617"/>
    </source>
</evidence>
<keyword evidence="5 7" id="KW-0408">Iron</keyword>
<dbReference type="RefSeq" id="WP_217991709.1">
    <property type="nucleotide sequence ID" value="NZ_OBQI01000008.1"/>
</dbReference>
<dbReference type="PRINTS" id="PR00385">
    <property type="entry name" value="P450"/>
</dbReference>
<keyword evidence="6 7" id="KW-0503">Monooxygenase</keyword>
<dbReference type="Proteomes" id="UP000219435">
    <property type="component" value="Unassembled WGS sequence"/>
</dbReference>
<dbReference type="InterPro" id="IPR017972">
    <property type="entry name" value="Cyt_P450_CS"/>
</dbReference>
<dbReference type="SUPFAM" id="SSF48264">
    <property type="entry name" value="Cytochrome P450"/>
    <property type="match status" value="1"/>
</dbReference>
<organism evidence="8 9">
    <name type="scientific">Blastococcus aggregatus</name>
    <dbReference type="NCBI Taxonomy" id="38502"/>
    <lineage>
        <taxon>Bacteria</taxon>
        <taxon>Bacillati</taxon>
        <taxon>Actinomycetota</taxon>
        <taxon>Actinomycetes</taxon>
        <taxon>Geodermatophilales</taxon>
        <taxon>Geodermatophilaceae</taxon>
        <taxon>Blastococcus</taxon>
    </lineage>
</organism>
<keyword evidence="2 7" id="KW-0349">Heme</keyword>
<dbReference type="GO" id="GO:0004497">
    <property type="term" value="F:monooxygenase activity"/>
    <property type="evidence" value="ECO:0007669"/>
    <property type="project" value="UniProtKB-KW"/>
</dbReference>
<dbReference type="CDD" id="cd20625">
    <property type="entry name" value="CYP164-like"/>
    <property type="match status" value="1"/>
</dbReference>
<dbReference type="FunFam" id="1.10.630.10:FF:000018">
    <property type="entry name" value="Cytochrome P450 monooxygenase"/>
    <property type="match status" value="1"/>
</dbReference>
<sequence>MTDLEDLVRSIDVADPYPVWQSLLDRGPLIAPDGSFALLTAHDHCDAVLRSPLVSVDRNNSTSWREIAATLPPEELARQERQRSFLFLDPPDHTRLRRLVSKAFTPRTVAELTPFVEQLAEDLLAAATADGRLEVVSALAYPLPVTVISRMLGVPEADHVRFSGWSDVLAKSLDDGPLTEDPEVARQRRHASDEFRAYFTALCAERRADPRDDLLSALVQIEHEGDRLTTDELLNTAQLLLVAGHETTVNLIANGTLALLRDDELRAQVAADDACATGFVEEVLRLDPPVQMTARIAREDLPVPGGVVRAGGRVVLLVAAAGRDPEQHPDPLRMDPTRTSAHLAFGIGHHYCLGAPLARLEGRVALQALARRLAGARLGELTYKPNRILRGPARIEVLLP</sequence>
<evidence type="ECO:0000256" key="6">
    <source>
        <dbReference type="ARBA" id="ARBA00023033"/>
    </source>
</evidence>
<dbReference type="Gene3D" id="1.10.630.10">
    <property type="entry name" value="Cytochrome P450"/>
    <property type="match status" value="1"/>
</dbReference>
<evidence type="ECO:0000256" key="1">
    <source>
        <dbReference type="ARBA" id="ARBA00010617"/>
    </source>
</evidence>
<dbReference type="EMBL" id="OBQI01000008">
    <property type="protein sequence ID" value="SOC53386.1"/>
    <property type="molecule type" value="Genomic_DNA"/>
</dbReference>
<keyword evidence="3 7" id="KW-0479">Metal-binding</keyword>
<evidence type="ECO:0000313" key="8">
    <source>
        <dbReference type="EMBL" id="SOC53386.1"/>
    </source>
</evidence>
<evidence type="ECO:0000256" key="7">
    <source>
        <dbReference type="RuleBase" id="RU000461"/>
    </source>
</evidence>
<reference evidence="9" key="1">
    <citation type="submission" date="2017-08" db="EMBL/GenBank/DDBJ databases">
        <authorList>
            <person name="Varghese N."/>
            <person name="Submissions S."/>
        </authorList>
    </citation>
    <scope>NUCLEOTIDE SEQUENCE [LARGE SCALE GENOMIC DNA]</scope>
    <source>
        <strain evidence="9">DSM 4725</strain>
    </source>
</reference>
<proteinExistence type="inferred from homology"/>
<dbReference type="InterPro" id="IPR002397">
    <property type="entry name" value="Cyt_P450_B"/>
</dbReference>
<dbReference type="PRINTS" id="PR00359">
    <property type="entry name" value="BP450"/>
</dbReference>
<dbReference type="InterPro" id="IPR036396">
    <property type="entry name" value="Cyt_P450_sf"/>
</dbReference>
<evidence type="ECO:0000313" key="9">
    <source>
        <dbReference type="Proteomes" id="UP000219435"/>
    </source>
</evidence>
<evidence type="ECO:0000256" key="4">
    <source>
        <dbReference type="ARBA" id="ARBA00023002"/>
    </source>
</evidence>